<dbReference type="HOGENOM" id="CLU_051383_0_0_1"/>
<evidence type="ECO:0000313" key="1">
    <source>
        <dbReference type="EMBL" id="CCA72656.1"/>
    </source>
</evidence>
<dbReference type="OrthoDB" id="3153727at2759"/>
<evidence type="ECO:0008006" key="3">
    <source>
        <dbReference type="Google" id="ProtNLM"/>
    </source>
</evidence>
<reference evidence="1 2" key="1">
    <citation type="journal article" date="2011" name="PLoS Pathog.">
        <title>Endophytic Life Strategies Decoded by Genome and Transcriptome Analyses of the Mutualistic Root Symbiont Piriformospora indica.</title>
        <authorList>
            <person name="Zuccaro A."/>
            <person name="Lahrmann U."/>
            <person name="Guldener U."/>
            <person name="Langen G."/>
            <person name="Pfiffi S."/>
            <person name="Biedenkopf D."/>
            <person name="Wong P."/>
            <person name="Samans B."/>
            <person name="Grimm C."/>
            <person name="Basiewicz M."/>
            <person name="Murat C."/>
            <person name="Martin F."/>
            <person name="Kogel K.H."/>
        </authorList>
    </citation>
    <scope>NUCLEOTIDE SEQUENCE [LARGE SCALE GENOMIC DNA]</scope>
    <source>
        <strain evidence="1 2">DSM 11827</strain>
    </source>
</reference>
<evidence type="ECO:0000313" key="2">
    <source>
        <dbReference type="Proteomes" id="UP000007148"/>
    </source>
</evidence>
<accession>G4TMW3</accession>
<protein>
    <recommendedName>
        <fullName evidence="3">F-box domain-containing protein</fullName>
    </recommendedName>
</protein>
<dbReference type="AlphaFoldDB" id="G4TMW3"/>
<sequence>MITVVSYAQTKAISLDDLASKSKDQERNLSIFRGKLDYYNIRSPTWRRATVTSWSIPQMASSAVERTPVEIWKRIFELYLGQSLLSPEEPTLRGYQRFLADEGEMLNKFIATEKKIRILRLVCHSWRELVDTLADKIVISHCDEYDWPPGRSREEADYISYYIQCESFGSVVSLDDPVGLYRGDIEWVWRSDSPEYSNFYQSAPLRRITRITTHNTELLPSDLTQGSENVWYLSIGYNGYLQCLAIARFVNLRVLRIYAKYPLYEIDHKVDRTLPNLCCLMLEMRLEDEPIPSSRNTSLSGWRFPKLSMFNFDISSSDGICPTSDIVEFLQRHASTLQEIDIGPLCAGEVVRYIDWSRFSYLKGLVGLDLDTLPDALTSISHGILARYSIAEILLICWGLTIELDMRPAANIVVYLVERLEVFHEAFSHITFRLPWFWATELRNAQELVYNCHEYPSEELTDALISYRGEMLGLFAVVERARLPVVDRDGKTASSSEARALISFLQS</sequence>
<proteinExistence type="predicted"/>
<organism evidence="1 2">
    <name type="scientific">Serendipita indica (strain DSM 11827)</name>
    <name type="common">Root endophyte fungus</name>
    <name type="synonym">Piriformospora indica</name>
    <dbReference type="NCBI Taxonomy" id="1109443"/>
    <lineage>
        <taxon>Eukaryota</taxon>
        <taxon>Fungi</taxon>
        <taxon>Dikarya</taxon>
        <taxon>Basidiomycota</taxon>
        <taxon>Agaricomycotina</taxon>
        <taxon>Agaricomycetes</taxon>
        <taxon>Sebacinales</taxon>
        <taxon>Serendipitaceae</taxon>
        <taxon>Serendipita</taxon>
    </lineage>
</organism>
<gene>
    <name evidence="1" type="ORF">PIIN_06593</name>
</gene>
<keyword evidence="2" id="KW-1185">Reference proteome</keyword>
<name>G4TMW3_SERID</name>
<dbReference type="EMBL" id="CAFZ01000176">
    <property type="protein sequence ID" value="CCA72656.1"/>
    <property type="molecule type" value="Genomic_DNA"/>
</dbReference>
<comment type="caution">
    <text evidence="1">The sequence shown here is derived from an EMBL/GenBank/DDBJ whole genome shotgun (WGS) entry which is preliminary data.</text>
</comment>
<dbReference type="Proteomes" id="UP000007148">
    <property type="component" value="Unassembled WGS sequence"/>
</dbReference>
<dbReference type="InParanoid" id="G4TMW3"/>